<comment type="similarity">
    <text evidence="2">Belongs to the universal stress protein A family.</text>
</comment>
<evidence type="ECO:0000256" key="1">
    <source>
        <dbReference type="ARBA" id="ARBA00004496"/>
    </source>
</evidence>
<proteinExistence type="inferred from homology"/>
<dbReference type="SUPFAM" id="SSF52402">
    <property type="entry name" value="Adenine nucleotide alpha hydrolases-like"/>
    <property type="match status" value="2"/>
</dbReference>
<dbReference type="PRINTS" id="PR01438">
    <property type="entry name" value="UNVRSLSTRESS"/>
</dbReference>
<keyword evidence="3" id="KW-0963">Cytoplasm</keyword>
<gene>
    <name evidence="6" type="ORF">CWE14_02965</name>
</gene>
<keyword evidence="7" id="KW-1185">Reference proteome</keyword>
<dbReference type="EMBL" id="PIPO01000001">
    <property type="protein sequence ID" value="RUO34969.1"/>
    <property type="molecule type" value="Genomic_DNA"/>
</dbReference>
<dbReference type="InterPro" id="IPR006015">
    <property type="entry name" value="Universal_stress_UspA"/>
</dbReference>
<sequence length="308" mass="34679">MYNRILVVLDPNQDQQKALARAVKLARLEHSALTLFVSIYDFSYEMTTMLSGEERENMRKALIEEQREWAADLLKSFDVRDLTVNIEVVWHHRPFEAIIKATFDGGHDLIIKGTRRHDKLQSVIFTPTDWHLLRKAPCPVLLVKEHEWPPNGQIIGAVNAGAEDESHQSLNERIIAAGKQMSEILQAELHLLNCYPTAPLNMAIEIPEFDTSDYQANVRDYHQKSLATLADRHHIDHANLHVREGLPEDQVPALAEKIDAELVVLGTIGRTGFTAALLGNTAEHVIEQLNCDVLAIKPEGFKSPLKAS</sequence>
<organism evidence="6 7">
    <name type="scientific">Aliidiomarina soli</name>
    <dbReference type="NCBI Taxonomy" id="1928574"/>
    <lineage>
        <taxon>Bacteria</taxon>
        <taxon>Pseudomonadati</taxon>
        <taxon>Pseudomonadota</taxon>
        <taxon>Gammaproteobacteria</taxon>
        <taxon>Alteromonadales</taxon>
        <taxon>Idiomarinaceae</taxon>
        <taxon>Aliidiomarina</taxon>
    </lineage>
</organism>
<dbReference type="InterPro" id="IPR006016">
    <property type="entry name" value="UspA"/>
</dbReference>
<dbReference type="RefSeq" id="WP_126797999.1">
    <property type="nucleotide sequence ID" value="NZ_PIPO01000001.1"/>
</dbReference>
<evidence type="ECO:0000256" key="3">
    <source>
        <dbReference type="ARBA" id="ARBA00022490"/>
    </source>
</evidence>
<comment type="caution">
    <text evidence="6">The sequence shown here is derived from an EMBL/GenBank/DDBJ whole genome shotgun (WGS) entry which is preliminary data.</text>
</comment>
<dbReference type="NCBIfam" id="NF008380">
    <property type="entry name" value="PRK11175.1"/>
    <property type="match status" value="1"/>
</dbReference>
<reference evidence="6 7" key="1">
    <citation type="journal article" date="2011" name="Front. Microbiol.">
        <title>Genomic signatures of strain selection and enhancement in Bacillus atrophaeus var. globigii, a historical biowarfare simulant.</title>
        <authorList>
            <person name="Gibbons H.S."/>
            <person name="Broomall S.M."/>
            <person name="McNew L.A."/>
            <person name="Daligault H."/>
            <person name="Chapman C."/>
            <person name="Bruce D."/>
            <person name="Karavis M."/>
            <person name="Krepps M."/>
            <person name="McGregor P.A."/>
            <person name="Hong C."/>
            <person name="Park K.H."/>
            <person name="Akmal A."/>
            <person name="Feldman A."/>
            <person name="Lin J.S."/>
            <person name="Chang W.E."/>
            <person name="Higgs B.W."/>
            <person name="Demirev P."/>
            <person name="Lindquist J."/>
            <person name="Liem A."/>
            <person name="Fochler E."/>
            <person name="Read T.D."/>
            <person name="Tapia R."/>
            <person name="Johnson S."/>
            <person name="Bishop-Lilly K.A."/>
            <person name="Detter C."/>
            <person name="Han C."/>
            <person name="Sozhamannan S."/>
            <person name="Rosenzweig C.N."/>
            <person name="Skowronski E.W."/>
        </authorList>
    </citation>
    <scope>NUCLEOTIDE SEQUENCE [LARGE SCALE GENOMIC DNA]</scope>
    <source>
        <strain evidence="6 7">Y4G10-17</strain>
    </source>
</reference>
<protein>
    <submittedName>
        <fullName evidence="6">Universal stress protein UspE</fullName>
    </submittedName>
</protein>
<evidence type="ECO:0000313" key="6">
    <source>
        <dbReference type="EMBL" id="RUO34969.1"/>
    </source>
</evidence>
<evidence type="ECO:0000313" key="7">
    <source>
        <dbReference type="Proteomes" id="UP000287823"/>
    </source>
</evidence>
<dbReference type="AlphaFoldDB" id="A0A432WMP9"/>
<dbReference type="PANTHER" id="PTHR47892:SF1">
    <property type="entry name" value="UNIVERSAL STRESS PROTEIN E"/>
    <property type="match status" value="1"/>
</dbReference>
<accession>A0A432WMP9</accession>
<evidence type="ECO:0000256" key="2">
    <source>
        <dbReference type="ARBA" id="ARBA00008791"/>
    </source>
</evidence>
<comment type="function">
    <text evidence="4">Required for resistance to DNA-damaging agents.</text>
</comment>
<dbReference type="CDD" id="cd23660">
    <property type="entry name" value="USP-E_repeat2"/>
    <property type="match status" value="1"/>
</dbReference>
<name>A0A432WMP9_9GAMM</name>
<dbReference type="PANTHER" id="PTHR47892">
    <property type="entry name" value="UNIVERSAL STRESS PROTEIN E"/>
    <property type="match status" value="1"/>
</dbReference>
<dbReference type="Gene3D" id="3.40.50.12370">
    <property type="match status" value="1"/>
</dbReference>
<evidence type="ECO:0000259" key="5">
    <source>
        <dbReference type="Pfam" id="PF00582"/>
    </source>
</evidence>
<feature type="domain" description="UspA" evidence="5">
    <location>
        <begin position="1"/>
        <end position="144"/>
    </location>
</feature>
<evidence type="ECO:0000256" key="4">
    <source>
        <dbReference type="ARBA" id="ARBA00037131"/>
    </source>
</evidence>
<comment type="subcellular location">
    <subcellularLocation>
        <location evidence="1">Cytoplasm</location>
    </subcellularLocation>
</comment>
<dbReference type="GO" id="GO:0005737">
    <property type="term" value="C:cytoplasm"/>
    <property type="evidence" value="ECO:0007669"/>
    <property type="project" value="UniProtKB-SubCell"/>
</dbReference>
<dbReference type="Pfam" id="PF00582">
    <property type="entry name" value="Usp"/>
    <property type="match status" value="2"/>
</dbReference>
<dbReference type="Proteomes" id="UP000287823">
    <property type="component" value="Unassembled WGS sequence"/>
</dbReference>
<feature type="domain" description="UspA" evidence="5">
    <location>
        <begin position="183"/>
        <end position="297"/>
    </location>
</feature>